<proteinExistence type="predicted"/>
<keyword evidence="5" id="KW-1185">Reference proteome</keyword>
<organism evidence="4 5">
    <name type="scientific">Listeria aquatica FSL S10-1188</name>
    <dbReference type="NCBI Taxonomy" id="1265818"/>
    <lineage>
        <taxon>Bacteria</taxon>
        <taxon>Bacillati</taxon>
        <taxon>Bacillota</taxon>
        <taxon>Bacilli</taxon>
        <taxon>Bacillales</taxon>
        <taxon>Listeriaceae</taxon>
        <taxon>Listeria</taxon>
    </lineage>
</organism>
<feature type="domain" description="CBS" evidence="3">
    <location>
        <begin position="147"/>
        <end position="205"/>
    </location>
</feature>
<dbReference type="Pfam" id="PF00571">
    <property type="entry name" value="CBS"/>
    <property type="match status" value="2"/>
</dbReference>
<accession>W7BIG8</accession>
<dbReference type="EMBL" id="AOCG01000006">
    <property type="protein sequence ID" value="EUJ19558.1"/>
    <property type="molecule type" value="Genomic_DNA"/>
</dbReference>
<dbReference type="Gene3D" id="3.10.580.10">
    <property type="entry name" value="CBS-domain"/>
    <property type="match status" value="1"/>
</dbReference>
<dbReference type="PANTHER" id="PTHR43080">
    <property type="entry name" value="CBS DOMAIN-CONTAINING PROTEIN CBSX3, MITOCHONDRIAL"/>
    <property type="match status" value="1"/>
</dbReference>
<dbReference type="InterPro" id="IPR000644">
    <property type="entry name" value="CBS_dom"/>
</dbReference>
<evidence type="ECO:0000256" key="1">
    <source>
        <dbReference type="ARBA" id="ARBA00023122"/>
    </source>
</evidence>
<dbReference type="PANTHER" id="PTHR43080:SF2">
    <property type="entry name" value="CBS DOMAIN-CONTAINING PROTEIN"/>
    <property type="match status" value="1"/>
</dbReference>
<dbReference type="SUPFAM" id="SSF46785">
    <property type="entry name" value="Winged helix' DNA-binding domain"/>
    <property type="match status" value="1"/>
</dbReference>
<dbReference type="InterPro" id="IPR013196">
    <property type="entry name" value="HTH_11"/>
</dbReference>
<dbReference type="PIRSF" id="PIRSF026546">
    <property type="entry name" value="UCP026546_CBS_YqzB"/>
    <property type="match status" value="1"/>
</dbReference>
<evidence type="ECO:0000313" key="4">
    <source>
        <dbReference type="EMBL" id="EUJ19558.1"/>
    </source>
</evidence>
<evidence type="ECO:0000313" key="5">
    <source>
        <dbReference type="Proteomes" id="UP000019246"/>
    </source>
</evidence>
<dbReference type="STRING" id="1265818.MAQA_05098"/>
<protein>
    <recommendedName>
        <fullName evidence="3">CBS domain-containing protein</fullName>
    </recommendedName>
</protein>
<dbReference type="AlphaFoldDB" id="W7BIG8"/>
<evidence type="ECO:0000256" key="2">
    <source>
        <dbReference type="PROSITE-ProRule" id="PRU00703"/>
    </source>
</evidence>
<dbReference type="Proteomes" id="UP000019246">
    <property type="component" value="Unassembled WGS sequence"/>
</dbReference>
<dbReference type="InterPro" id="IPR036390">
    <property type="entry name" value="WH_DNA-bd_sf"/>
</dbReference>
<reference evidence="4 5" key="1">
    <citation type="journal article" date="2014" name="Int. J. Syst. Evol. Microbiol.">
        <title>Listeria floridensis sp. nov., Listeria aquatica sp. nov., Listeria cornellensis sp. nov., Listeria riparia sp. nov. and Listeria grandensis sp. nov., from agricultural and natural environments.</title>
        <authorList>
            <person name="den Bakker H.C."/>
            <person name="Warchocki S."/>
            <person name="Wright E.M."/>
            <person name="Allred A.F."/>
            <person name="Ahlstrom C."/>
            <person name="Manuel C.S."/>
            <person name="Stasiewicz M.J."/>
            <person name="Burrell A."/>
            <person name="Roof S."/>
            <person name="Strawn L."/>
            <person name="Fortes E.D."/>
            <person name="Nightingale K.K."/>
            <person name="Kephart D."/>
            <person name="Wiedmann M."/>
        </authorList>
    </citation>
    <scope>NUCLEOTIDE SEQUENCE [LARGE SCALE GENOMIC DNA]</scope>
    <source>
        <strain evidence="4 5">FSL S10-1188</strain>
    </source>
</reference>
<dbReference type="SUPFAM" id="SSF54631">
    <property type="entry name" value="CBS-domain pair"/>
    <property type="match status" value="1"/>
</dbReference>
<evidence type="ECO:0000259" key="3">
    <source>
        <dbReference type="PROSITE" id="PS51371"/>
    </source>
</evidence>
<keyword evidence="1 2" id="KW-0129">CBS domain</keyword>
<sequence>MILIQLSERQHAIMAFVKKNEPATGDQIARFLKLTRATIRSDLAVLTMTGILDARPKVGYFYSGLEKNPGLFEDIRNLKVSEVMTHPILVPKEMSVYDAIVQLFLEDSGSLYVAEEARLIGLVSRKDLLKSTIAGSNTKETPIVTIMTRMPNLLTIKKTDPVLDAALSIVSHQVDSLPVVEAEDQIIGKLSKSSIVELFVTTLKEEN</sequence>
<comment type="caution">
    <text evidence="4">The sequence shown here is derived from an EMBL/GenBank/DDBJ whole genome shotgun (WGS) entry which is preliminary data.</text>
</comment>
<dbReference type="PROSITE" id="PS51371">
    <property type="entry name" value="CBS"/>
    <property type="match status" value="2"/>
</dbReference>
<dbReference type="InterPro" id="IPR016842">
    <property type="entry name" value="UCP026546_HTH-CBS"/>
</dbReference>
<dbReference type="Pfam" id="PF08279">
    <property type="entry name" value="HTH_11"/>
    <property type="match status" value="1"/>
</dbReference>
<dbReference type="SMART" id="SM00116">
    <property type="entry name" value="CBS"/>
    <property type="match status" value="2"/>
</dbReference>
<dbReference type="InterPro" id="IPR051257">
    <property type="entry name" value="Diverse_CBS-Domain"/>
</dbReference>
<dbReference type="Gene3D" id="1.10.10.10">
    <property type="entry name" value="Winged helix-like DNA-binding domain superfamily/Winged helix DNA-binding domain"/>
    <property type="match status" value="1"/>
</dbReference>
<dbReference type="RefSeq" id="WP_173400305.1">
    <property type="nucleotide sequence ID" value="NZ_AOCG01000006.1"/>
</dbReference>
<dbReference type="PATRIC" id="fig|1265818.5.peg.1011"/>
<dbReference type="InterPro" id="IPR036388">
    <property type="entry name" value="WH-like_DNA-bd_sf"/>
</dbReference>
<dbReference type="InterPro" id="IPR046342">
    <property type="entry name" value="CBS_dom_sf"/>
</dbReference>
<dbReference type="CDD" id="cd04617">
    <property type="entry name" value="CBS_pair_CcpN"/>
    <property type="match status" value="1"/>
</dbReference>
<name>W7BIG8_9LIST</name>
<gene>
    <name evidence="4" type="ORF">MAQA_05098</name>
</gene>
<feature type="domain" description="CBS" evidence="3">
    <location>
        <begin position="83"/>
        <end position="140"/>
    </location>
</feature>